<sequence length="315" mass="35927">MFYSSEAQLESNQEAINVFYTSHLTKSYLDTPAGKLFYAYAIPDNAATAVVISTGRVEGLEKYKELIWELYCNNFAVFIMDHQGQGRSYRHLKNKHKGFVKHYNNYSSDLNNFDQQIVSKHWQGKKVMLAHSMGSAIAIDYLAKFENSYKGVFLSAPMFDIFTKDVPKIPTQFIVKLATLLGLHSFYAFGQGNYNPIPFTENVLTSSEERYTYFRQTYKLEPNIQLGGVTFGWLAATIAFLKSIDKLNVPIPLFIASAASDTVVNNEAQYSLAKRHAHATIESFEDAKHELLFERDEIRKPLLTNFYQFCESVTS</sequence>
<dbReference type="Pfam" id="PF12146">
    <property type="entry name" value="Hydrolase_4"/>
    <property type="match status" value="1"/>
</dbReference>
<evidence type="ECO:0000259" key="1">
    <source>
        <dbReference type="Pfam" id="PF12146"/>
    </source>
</evidence>
<dbReference type="Gene3D" id="3.40.50.1820">
    <property type="entry name" value="alpha/beta hydrolase"/>
    <property type="match status" value="1"/>
</dbReference>
<accession>A0A2K4XCR4</accession>
<dbReference type="Proteomes" id="UP000238288">
    <property type="component" value="Chromosome PCAR9a"/>
</dbReference>
<dbReference type="AlphaFoldDB" id="A0A2K4XCR4"/>
<name>A0A2K4XCR4_PSEVC</name>
<organism evidence="3 4">
    <name type="scientific">Pseudoalteromonas carrageenovora IAM 12662</name>
    <dbReference type="NCBI Taxonomy" id="1314868"/>
    <lineage>
        <taxon>Bacteria</taxon>
        <taxon>Pseudomonadati</taxon>
        <taxon>Pseudomonadota</taxon>
        <taxon>Gammaproteobacteria</taxon>
        <taxon>Alteromonadales</taxon>
        <taxon>Pseudoalteromonadaceae</taxon>
        <taxon>Pseudoalteromonas</taxon>
    </lineage>
</organism>
<protein>
    <submittedName>
        <fullName evidence="3">Lysophospholipase</fullName>
    </submittedName>
</protein>
<feature type="domain" description="Serine aminopeptidase S33" evidence="1">
    <location>
        <begin position="46"/>
        <end position="296"/>
    </location>
</feature>
<dbReference type="GeneID" id="93664807"/>
<dbReference type="EMBL" id="LT965928">
    <property type="protein sequence ID" value="SOU42109.1"/>
    <property type="molecule type" value="Genomic_DNA"/>
</dbReference>
<proteinExistence type="predicted"/>
<dbReference type="EMBL" id="AQGW01000013">
    <property type="protein sequence ID" value="MBE0380975.1"/>
    <property type="molecule type" value="Genomic_DNA"/>
</dbReference>
<evidence type="ECO:0000313" key="3">
    <source>
        <dbReference type="EMBL" id="SOU42109.1"/>
    </source>
</evidence>
<dbReference type="Proteomes" id="UP000615003">
    <property type="component" value="Unassembled WGS sequence"/>
</dbReference>
<dbReference type="SUPFAM" id="SSF53474">
    <property type="entry name" value="alpha/beta-Hydrolases"/>
    <property type="match status" value="1"/>
</dbReference>
<evidence type="ECO:0000313" key="5">
    <source>
        <dbReference type="Proteomes" id="UP000615003"/>
    </source>
</evidence>
<keyword evidence="5" id="KW-1185">Reference proteome</keyword>
<evidence type="ECO:0000313" key="4">
    <source>
        <dbReference type="Proteomes" id="UP000238288"/>
    </source>
</evidence>
<dbReference type="PANTHER" id="PTHR11614">
    <property type="entry name" value="PHOSPHOLIPASE-RELATED"/>
    <property type="match status" value="1"/>
</dbReference>
<reference evidence="3 4" key="2">
    <citation type="submission" date="2017-11" db="EMBL/GenBank/DDBJ databases">
        <authorList>
            <person name="Han C.G."/>
        </authorList>
    </citation>
    <scope>NUCLEOTIDE SEQUENCE [LARGE SCALE GENOMIC DNA]</scope>
    <source>
        <strain evidence="4">ATCC 43555</strain>
        <strain evidence="3">ATCC43555</strain>
    </source>
</reference>
<evidence type="ECO:0000313" key="2">
    <source>
        <dbReference type="EMBL" id="MBE0380975.1"/>
    </source>
</evidence>
<dbReference type="RefSeq" id="WP_104643370.1">
    <property type="nucleotide sequence ID" value="NZ_AQGW01000013.1"/>
</dbReference>
<dbReference type="InterPro" id="IPR029058">
    <property type="entry name" value="AB_hydrolase_fold"/>
</dbReference>
<gene>
    <name evidence="2" type="primary">pldB</name>
    <name evidence="3" type="ORF">PCAR9_A31312</name>
    <name evidence="2" type="ORF">PCARR_a2679</name>
</gene>
<dbReference type="InterPro" id="IPR022742">
    <property type="entry name" value="Hydrolase_4"/>
</dbReference>
<dbReference type="OrthoDB" id="9788260at2"/>
<reference evidence="2 5" key="1">
    <citation type="submission" date="2015-06" db="EMBL/GenBank/DDBJ databases">
        <title>Genome sequence of Pseudoalteromonas carrageenovora.</title>
        <authorList>
            <person name="Xie B.-B."/>
            <person name="Rong J.-C."/>
            <person name="Qin Q.-L."/>
            <person name="Zhang Y.-Z."/>
        </authorList>
    </citation>
    <scope>NUCLEOTIDE SEQUENCE [LARGE SCALE GENOMIC DNA]</scope>
    <source>
        <strain evidence="2 5">IAM 12662</strain>
    </source>
</reference>
<dbReference type="InterPro" id="IPR051044">
    <property type="entry name" value="MAG_DAG_Lipase"/>
</dbReference>